<proteinExistence type="predicted"/>
<evidence type="ECO:0000256" key="2">
    <source>
        <dbReference type="SAM" id="MobiDB-lite"/>
    </source>
</evidence>
<keyword evidence="3" id="KW-0732">Signal</keyword>
<reference evidence="4" key="1">
    <citation type="journal article" date="2004" name="Nature">
        <title>Genome duplication in the teleost fish Tetraodon nigroviridis reveals the early vertebrate proto-karyotype.</title>
        <authorList>
            <person name="Jaillon O."/>
            <person name="Aury J.-M."/>
            <person name="Brunet F."/>
            <person name="Petit J.-L."/>
            <person name="Stange-Thomann N."/>
            <person name="Mauceli E."/>
            <person name="Bouneau L."/>
            <person name="Fischer C."/>
            <person name="Ozouf-Costaz C."/>
            <person name="Bernot A."/>
            <person name="Nicaud S."/>
            <person name="Jaffe D."/>
            <person name="Fisher S."/>
            <person name="Lutfalla G."/>
            <person name="Dossat C."/>
            <person name="Segurens B."/>
            <person name="Dasilva C."/>
            <person name="Salanoubat M."/>
            <person name="Levy M."/>
            <person name="Boudet N."/>
            <person name="Castellano S."/>
            <person name="Anthouard V."/>
            <person name="Jubin C."/>
            <person name="Castelli V."/>
            <person name="Katinka M."/>
            <person name="Vacherie B."/>
            <person name="Biemont C."/>
            <person name="Skalli Z."/>
            <person name="Cattolico L."/>
            <person name="Poulain J."/>
            <person name="De Berardinis V."/>
            <person name="Cruaud C."/>
            <person name="Duprat S."/>
            <person name="Brottier P."/>
            <person name="Coutanceau J.-P."/>
            <person name="Gouzy J."/>
            <person name="Parra G."/>
            <person name="Lardier G."/>
            <person name="Chapple C."/>
            <person name="McKernan K.J."/>
            <person name="McEwan P."/>
            <person name="Bosak S."/>
            <person name="Kellis M."/>
            <person name="Volff J.-N."/>
            <person name="Guigo R."/>
            <person name="Zody M.C."/>
            <person name="Mesirov J."/>
            <person name="Lindblad-Toh K."/>
            <person name="Birren B."/>
            <person name="Nusbaum C."/>
            <person name="Kahn D."/>
            <person name="Robinson-Rechavi M."/>
            <person name="Laudet V."/>
            <person name="Schachter V."/>
            <person name="Quetier F."/>
            <person name="Saurin W."/>
            <person name="Scarpelli C."/>
            <person name="Wincker P."/>
            <person name="Lander E.S."/>
            <person name="Weissenbach J."/>
            <person name="Roest Crollius H."/>
        </authorList>
    </citation>
    <scope>NUCLEOTIDE SEQUENCE [LARGE SCALE GENOMIC DNA]</scope>
</reference>
<name>Q4S8G6_TETNG</name>
<dbReference type="OrthoDB" id="5981473at2759"/>
<dbReference type="PANTHER" id="PTHR14787">
    <property type="entry name" value="C10ORF188 FAMILY MEMBER"/>
    <property type="match status" value="1"/>
</dbReference>
<keyword evidence="1" id="KW-0175">Coiled coil</keyword>
<evidence type="ECO:0000313" key="4">
    <source>
        <dbReference type="EMBL" id="CAG03066.1"/>
    </source>
</evidence>
<feature type="coiled-coil region" evidence="1">
    <location>
        <begin position="230"/>
        <end position="258"/>
    </location>
</feature>
<feature type="signal peptide" evidence="3">
    <location>
        <begin position="1"/>
        <end position="22"/>
    </location>
</feature>
<dbReference type="AlphaFoldDB" id="Q4S8G6"/>
<organism evidence="4">
    <name type="scientific">Tetraodon nigroviridis</name>
    <name type="common">Spotted green pufferfish</name>
    <name type="synonym">Chelonodon nigroviridis</name>
    <dbReference type="NCBI Taxonomy" id="99883"/>
    <lineage>
        <taxon>Eukaryota</taxon>
        <taxon>Metazoa</taxon>
        <taxon>Chordata</taxon>
        <taxon>Craniata</taxon>
        <taxon>Vertebrata</taxon>
        <taxon>Euteleostomi</taxon>
        <taxon>Actinopterygii</taxon>
        <taxon>Neopterygii</taxon>
        <taxon>Teleostei</taxon>
        <taxon>Neoteleostei</taxon>
        <taxon>Acanthomorphata</taxon>
        <taxon>Eupercaria</taxon>
        <taxon>Tetraodontiformes</taxon>
        <taxon>Tetradontoidea</taxon>
        <taxon>Tetraodontidae</taxon>
        <taxon>Tetraodon</taxon>
    </lineage>
</organism>
<dbReference type="Pfam" id="PF14958">
    <property type="entry name" value="PAAT-like"/>
    <property type="match status" value="1"/>
</dbReference>
<feature type="region of interest" description="Disordered" evidence="2">
    <location>
        <begin position="267"/>
        <end position="293"/>
    </location>
</feature>
<gene>
    <name evidence="4" type="ORF">GSTENG00022345001</name>
</gene>
<dbReference type="InterPro" id="IPR028043">
    <property type="entry name" value="PAAT-like"/>
</dbReference>
<dbReference type="KEGG" id="tng:GSTEN00022345G001"/>
<sequence>MFLFDLMCFPLICLVLQLLSLAGRNSVLVCRVLVGLQQVKPSPAPGPGIDMQQVQGLVNEMGTSLSPGAQNLMDMVQFQQQNQTGALGSFLPLLMGGGLLPALGQKDRISPGAVHAQPQPEHSRPTAVSITVADEPGATQNGEVSVGPPDLPGSVFNAENEIGPAQISQMMSHFLKGHDQTLASGGELWPTLKSICGQVSKLRLDDAAVATETRMTNGTCEVDSWMERRLEEMERRLKEHVDRRLDALEQKLERTLLSVLPQLALNQGSTSSTGAESAPTGPSGQTALTAAVQ</sequence>
<protein>
    <submittedName>
        <fullName evidence="4">Chromosome 2 SCAF14705, whole genome shotgun sequence</fullName>
    </submittedName>
</protein>
<dbReference type="PANTHER" id="PTHR14787:SF1">
    <property type="entry name" value="ATPASE PAAT"/>
    <property type="match status" value="1"/>
</dbReference>
<evidence type="ECO:0000256" key="3">
    <source>
        <dbReference type="SAM" id="SignalP"/>
    </source>
</evidence>
<dbReference type="EMBL" id="CAAE01014705">
    <property type="protein sequence ID" value="CAG03066.1"/>
    <property type="molecule type" value="Genomic_DNA"/>
</dbReference>
<feature type="chain" id="PRO_5004243416" evidence="3">
    <location>
        <begin position="23"/>
        <end position="293"/>
    </location>
</feature>
<evidence type="ECO:0000256" key="1">
    <source>
        <dbReference type="SAM" id="Coils"/>
    </source>
</evidence>
<reference evidence="4" key="2">
    <citation type="submission" date="2004-02" db="EMBL/GenBank/DDBJ databases">
        <authorList>
            <consortium name="Genoscope"/>
            <consortium name="Whitehead Institute Centre for Genome Research"/>
        </authorList>
    </citation>
    <scope>NUCLEOTIDE SEQUENCE</scope>
</reference>
<accession>Q4S8G6</accession>